<evidence type="ECO:0000313" key="4">
    <source>
        <dbReference type="EMBL" id="QNM84330.1"/>
    </source>
</evidence>
<dbReference type="GO" id="GO:0003677">
    <property type="term" value="F:DNA binding"/>
    <property type="evidence" value="ECO:0007669"/>
    <property type="project" value="UniProtKB-KW"/>
</dbReference>
<keyword evidence="5" id="KW-1185">Reference proteome</keyword>
<dbReference type="InterPro" id="IPR002104">
    <property type="entry name" value="Integrase_catalytic"/>
</dbReference>
<feature type="domain" description="Tyr recombinase" evidence="3">
    <location>
        <begin position="267"/>
        <end position="442"/>
    </location>
</feature>
<reference evidence="4 5" key="1">
    <citation type="submission" date="2020-08" db="EMBL/GenBank/DDBJ databases">
        <title>Polaribacter sp. L12M9 isolated from gut of the Korean scallop.</title>
        <authorList>
            <person name="Jeong Y.S."/>
        </authorList>
    </citation>
    <scope>NUCLEOTIDE SEQUENCE [LARGE SCALE GENOMIC DNA]</scope>
    <source>
        <strain evidence="4 5">L12M9</strain>
    </source>
</reference>
<dbReference type="InterPro" id="IPR010998">
    <property type="entry name" value="Integrase_recombinase_N"/>
</dbReference>
<evidence type="ECO:0000259" key="3">
    <source>
        <dbReference type="Pfam" id="PF00589"/>
    </source>
</evidence>
<sequence>MATLQFLYRSKKDKGNLTIRFRHSSNIHYRYTTKIVSNKEYWFTKTGKHKNLNNIASSGSSVVKNHKRDLEDIRDKFLMKFTQDFNEGVIISKEWFKEALSEIVTIVIDKSEIEKRQRTKEQKELEIFDKEQNVYKTNLVTSAIQRVIEVEYFDKIDSLRLYSQLMSKIIEYQKVKKVKLRTKDVTQDFINGFYAFLVTYFKHSHATSNKHCKSLTHAIRYQKNAFPNIVEVSHNINNIKYKKLTKSEIREQKDEIVIPLSFDELDLIHNTEVPKKLQDAKKTILFISEVGLRVSDFNKLTDENIKTNKHGVKYWGFWNKKTGYDVVLPINKRILKYIDCYGKPKTTFKENDDVILNKQIKEICEIAGLDEVVKSRKSQSVIVNGRKTRRTISNTYKKYEIITNHSFRRTFATNYVKVIGAYNVRAVTGHKSDEMLYKYINESSINDDQITQMSIRMNENAEMLEQRQKEPQLKIIKNISSQ</sequence>
<protein>
    <submittedName>
        <fullName evidence="4">Tyrosine-type recombinase/integrase</fullName>
    </submittedName>
</protein>
<dbReference type="Pfam" id="PF00589">
    <property type="entry name" value="Phage_integrase"/>
    <property type="match status" value="1"/>
</dbReference>
<dbReference type="InterPro" id="IPR013762">
    <property type="entry name" value="Integrase-like_cat_sf"/>
</dbReference>
<dbReference type="SUPFAM" id="SSF56349">
    <property type="entry name" value="DNA breaking-rejoining enzymes"/>
    <property type="match status" value="1"/>
</dbReference>
<accession>A0A7G9L6T1</accession>
<evidence type="ECO:0000256" key="2">
    <source>
        <dbReference type="ARBA" id="ARBA00023172"/>
    </source>
</evidence>
<organism evidence="4 5">
    <name type="scientific">Polaribacter pectinis</name>
    <dbReference type="NCBI Taxonomy" id="2738844"/>
    <lineage>
        <taxon>Bacteria</taxon>
        <taxon>Pseudomonadati</taxon>
        <taxon>Bacteroidota</taxon>
        <taxon>Flavobacteriia</taxon>
        <taxon>Flavobacteriales</taxon>
        <taxon>Flavobacteriaceae</taxon>
    </lineage>
</organism>
<dbReference type="GO" id="GO:0006310">
    <property type="term" value="P:DNA recombination"/>
    <property type="evidence" value="ECO:0007669"/>
    <property type="project" value="UniProtKB-KW"/>
</dbReference>
<dbReference type="Proteomes" id="UP000515808">
    <property type="component" value="Chromosome"/>
</dbReference>
<dbReference type="InterPro" id="IPR011010">
    <property type="entry name" value="DNA_brk_join_enz"/>
</dbReference>
<name>A0A7G9L6T1_9FLAO</name>
<dbReference type="Gene3D" id="1.10.150.130">
    <property type="match status" value="1"/>
</dbReference>
<dbReference type="AlphaFoldDB" id="A0A7G9L6T1"/>
<keyword evidence="2" id="KW-0233">DNA recombination</keyword>
<dbReference type="RefSeq" id="WP_187481274.1">
    <property type="nucleotide sequence ID" value="NZ_CP060695.1"/>
</dbReference>
<gene>
    <name evidence="4" type="ORF">H9W90_08915</name>
</gene>
<proteinExistence type="predicted"/>
<keyword evidence="1" id="KW-0238">DNA-binding</keyword>
<dbReference type="EMBL" id="CP060695">
    <property type="protein sequence ID" value="QNM84330.1"/>
    <property type="molecule type" value="Genomic_DNA"/>
</dbReference>
<dbReference type="KEGG" id="ppec:H9W90_08915"/>
<dbReference type="GO" id="GO:0015074">
    <property type="term" value="P:DNA integration"/>
    <property type="evidence" value="ECO:0007669"/>
    <property type="project" value="InterPro"/>
</dbReference>
<evidence type="ECO:0000313" key="5">
    <source>
        <dbReference type="Proteomes" id="UP000515808"/>
    </source>
</evidence>
<evidence type="ECO:0000256" key="1">
    <source>
        <dbReference type="ARBA" id="ARBA00023125"/>
    </source>
</evidence>
<dbReference type="Gene3D" id="1.10.443.10">
    <property type="entry name" value="Intergrase catalytic core"/>
    <property type="match status" value="1"/>
</dbReference>